<proteinExistence type="predicted"/>
<comment type="caution">
    <text evidence="1">The sequence shown here is derived from an EMBL/GenBank/DDBJ whole genome shotgun (WGS) entry which is preliminary data.</text>
</comment>
<sequence>APFHKYSQANAAASAPAAFRFLAVLTEYDSVARSFKERRIDALDTLPYLWKGALSDVAFLNLEEDIELVLWIESLPPAAALVHACAPFLPRGIFPPLPGSVFKGGKQ</sequence>
<name>A0A2N3G526_9ACTN</name>
<evidence type="ECO:0000313" key="2">
    <source>
        <dbReference type="Proteomes" id="UP000233654"/>
    </source>
</evidence>
<protein>
    <submittedName>
        <fullName evidence="1">Uncharacterized protein</fullName>
    </submittedName>
</protein>
<dbReference type="Proteomes" id="UP000233654">
    <property type="component" value="Unassembled WGS sequence"/>
</dbReference>
<dbReference type="EMBL" id="PHEX01000051">
    <property type="protein sequence ID" value="PKQ27813.1"/>
    <property type="molecule type" value="Genomic_DNA"/>
</dbReference>
<gene>
    <name evidence="1" type="ORF">CVT63_05935</name>
</gene>
<accession>A0A2N3G526</accession>
<dbReference type="AlphaFoldDB" id="A0A2N3G526"/>
<reference evidence="1 2" key="1">
    <citation type="journal article" date="2017" name="ISME J.">
        <title>Potential for microbial H2 and metal transformations associated with novel bacteria and archaea in deep terrestrial subsurface sediments.</title>
        <authorList>
            <person name="Hernsdorf A.W."/>
            <person name="Amano Y."/>
            <person name="Miyakawa K."/>
            <person name="Ise K."/>
            <person name="Suzuki Y."/>
            <person name="Anantharaman K."/>
            <person name="Probst A."/>
            <person name="Burstein D."/>
            <person name="Thomas B.C."/>
            <person name="Banfield J.F."/>
        </authorList>
    </citation>
    <scope>NUCLEOTIDE SEQUENCE [LARGE SCALE GENOMIC DNA]</scope>
    <source>
        <strain evidence="1">HGW-Actinobacteria-3</strain>
    </source>
</reference>
<feature type="non-terminal residue" evidence="1">
    <location>
        <position position="1"/>
    </location>
</feature>
<evidence type="ECO:0000313" key="1">
    <source>
        <dbReference type="EMBL" id="PKQ27813.1"/>
    </source>
</evidence>
<organism evidence="1 2">
    <name type="scientific">Candidatus Anoxymicrobium japonicum</name>
    <dbReference type="NCBI Taxonomy" id="2013648"/>
    <lineage>
        <taxon>Bacteria</taxon>
        <taxon>Bacillati</taxon>
        <taxon>Actinomycetota</taxon>
        <taxon>Candidatus Geothermincolia</taxon>
        <taxon>Candidatus Geothermincolales</taxon>
        <taxon>Candidatus Anoxymicrobiaceae</taxon>
        <taxon>Candidatus Anoxymicrobium</taxon>
    </lineage>
</organism>